<keyword evidence="3 6" id="KW-0808">Transferase</keyword>
<dbReference type="Pfam" id="PF01189">
    <property type="entry name" value="Methyltr_RsmB-F"/>
    <property type="match status" value="1"/>
</dbReference>
<dbReference type="InterPro" id="IPR023267">
    <property type="entry name" value="RCMT"/>
</dbReference>
<comment type="caution">
    <text evidence="9">The sequence shown here is derived from an EMBL/GenBank/DDBJ whole genome shotgun (WGS) entry which is preliminary data.</text>
</comment>
<feature type="compositionally biased region" description="Basic and acidic residues" evidence="7">
    <location>
        <begin position="28"/>
        <end position="42"/>
    </location>
</feature>
<feature type="compositionally biased region" description="Low complexity" evidence="7">
    <location>
        <begin position="564"/>
        <end position="614"/>
    </location>
</feature>
<evidence type="ECO:0000313" key="10">
    <source>
        <dbReference type="Proteomes" id="UP000224006"/>
    </source>
</evidence>
<keyword evidence="4 6" id="KW-0949">S-adenosyl-L-methionine</keyword>
<dbReference type="GO" id="GO:0003723">
    <property type="term" value="F:RNA binding"/>
    <property type="evidence" value="ECO:0007669"/>
    <property type="project" value="UniProtKB-UniRule"/>
</dbReference>
<evidence type="ECO:0000256" key="7">
    <source>
        <dbReference type="SAM" id="MobiDB-lite"/>
    </source>
</evidence>
<dbReference type="InterPro" id="IPR018314">
    <property type="entry name" value="RsmB/NOL1/NOP2-like_CS"/>
</dbReference>
<organism evidence="9 10">
    <name type="scientific">Besnoitia besnoiti</name>
    <name type="common">Apicomplexan protozoan</name>
    <dbReference type="NCBI Taxonomy" id="94643"/>
    <lineage>
        <taxon>Eukaryota</taxon>
        <taxon>Sar</taxon>
        <taxon>Alveolata</taxon>
        <taxon>Apicomplexa</taxon>
        <taxon>Conoidasida</taxon>
        <taxon>Coccidia</taxon>
        <taxon>Eucoccidiorida</taxon>
        <taxon>Eimeriorina</taxon>
        <taxon>Sarcocystidae</taxon>
        <taxon>Besnoitia</taxon>
    </lineage>
</organism>
<feature type="compositionally biased region" description="Basic and acidic residues" evidence="7">
    <location>
        <begin position="458"/>
        <end position="479"/>
    </location>
</feature>
<dbReference type="InterPro" id="IPR049560">
    <property type="entry name" value="MeTrfase_RsmB-F_NOP2_cat"/>
</dbReference>
<feature type="compositionally biased region" description="Basic residues" evidence="7">
    <location>
        <begin position="86"/>
        <end position="95"/>
    </location>
</feature>
<dbReference type="GO" id="GO:0001510">
    <property type="term" value="P:RNA methylation"/>
    <property type="evidence" value="ECO:0007669"/>
    <property type="project" value="InterPro"/>
</dbReference>
<keyword evidence="5 6" id="KW-0694">RNA-binding</keyword>
<dbReference type="Gene3D" id="3.40.50.150">
    <property type="entry name" value="Vaccinia Virus protein VP39"/>
    <property type="match status" value="1"/>
</dbReference>
<gene>
    <name evidence="9" type="ORF">BESB_025890</name>
</gene>
<feature type="compositionally biased region" description="Basic and acidic residues" evidence="7">
    <location>
        <begin position="69"/>
        <end position="85"/>
    </location>
</feature>
<dbReference type="PANTHER" id="PTHR22808">
    <property type="entry name" value="NCL1 YEAST -RELATED NOL1/NOP2/FMU SUN DOMAIN-CONTAINING"/>
    <property type="match status" value="1"/>
</dbReference>
<dbReference type="OrthoDB" id="6093671at2759"/>
<dbReference type="SUPFAM" id="SSF53335">
    <property type="entry name" value="S-adenosyl-L-methionine-dependent methyltransferases"/>
    <property type="match status" value="1"/>
</dbReference>
<feature type="binding site" evidence="6">
    <location>
        <position position="357"/>
    </location>
    <ligand>
        <name>S-adenosyl-L-methionine</name>
        <dbReference type="ChEBI" id="CHEBI:59789"/>
    </ligand>
</feature>
<sequence length="973" mass="105289">MKRKLEAHTEDSASSSAGLPSAGEVDEAGEHARSKLGRRGEVSVDTTAPINGDSHMDDASPADQNNTRAGKDGGKDDRGRDPRRRDGGRRRRGKGRKENNGLADNTTKEEGAKAPYEPLIYENADFEAYYKAQEICPPEEWDEFMACVKTPLPAAVRVNRSAPLWRSTVRLLKQLSQPTDKEGTEETLQNLPWMPHEIGWQWSTVCKIRLRRDKAFKRIRQHIMNEDFRGGLTRQEAVSMLPCLFLDVQPDHRVLDMCASPGSKTTEILDMLQWSTVDALNKKESASASLPGLEPPTGFVIANDVDVQRTQTLAHQCMKVPSPVIAISCFDAGVFPLTLPDGPKGESRLQFDRILADVPCSGDGTMRKNGDLWRKWSVSGGLSLHSVQLGILHRGLQLLRVGGRLVYSTCSLSPLEDEAVIAAALVQYGDAIELVEPPSLPGLRFSKGKTSWLVPVPDSKKKGEKVGEDATSEAEKDAEAEQSEANGDKLEQKFFKAFADVPEPLRGKIKPTMFPPPSAAALHLDRAVRVLPHQNNTGGFFVACFRKTRELPERSQRGRYKTLASDPSASSAAPPAVPASLPEAPPAAAASPEPCGGALAAAPAPRPPAASATANPLLDEEDLSPAAAAPEEVAEAPEAAPTRPALSFEGHASVALAIAASQPGSLFHTLLPIDLLDEEGVDKIFSFYGFSREFAPALVKGDLRAPEAVRDLPLQQLTRRLHTPKRLYFVSESFSHLLHLLLLAPSRRLRAAASASAAAAPESAALCAAPAHDSEPEAAREGEKADGHSCRRGKNEVRMKWLHAGVKVLVQHSETQQLSCQFGADGWRIAQEGAALMARYMRRRILFLNLDVAASLLLSETRIVNREELLAAEAEGKLTALDSCRDPETGALEPGGCVCVVCSTTLLPASRSPSLPSIESLADAICLSCLMTPGGHLHCYVSRKEVAGLVYHIFGVEETDGNEKDETNDEDQT</sequence>
<dbReference type="Proteomes" id="UP000224006">
    <property type="component" value="Unassembled WGS sequence"/>
</dbReference>
<feature type="region of interest" description="Disordered" evidence="7">
    <location>
        <begin position="1"/>
        <end position="116"/>
    </location>
</feature>
<keyword evidence="2 6" id="KW-0489">Methyltransferase</keyword>
<keyword evidence="10" id="KW-1185">Reference proteome</keyword>
<accession>A0A2A9M0V9</accession>
<dbReference type="AlphaFoldDB" id="A0A2A9M0V9"/>
<evidence type="ECO:0000256" key="1">
    <source>
        <dbReference type="ARBA" id="ARBA00007494"/>
    </source>
</evidence>
<dbReference type="GO" id="GO:0008173">
    <property type="term" value="F:RNA methyltransferase activity"/>
    <property type="evidence" value="ECO:0007669"/>
    <property type="project" value="InterPro"/>
</dbReference>
<name>A0A2A9M0V9_BESBE</name>
<evidence type="ECO:0000256" key="2">
    <source>
        <dbReference type="ARBA" id="ARBA00022603"/>
    </source>
</evidence>
<feature type="region of interest" description="Disordered" evidence="7">
    <location>
        <begin position="553"/>
        <end position="614"/>
    </location>
</feature>
<dbReference type="RefSeq" id="XP_029215624.1">
    <property type="nucleotide sequence ID" value="XM_029361269.1"/>
</dbReference>
<comment type="similarity">
    <text evidence="1 6">Belongs to the class I-like SAM-binding methyltransferase superfamily. RsmB/NOP family.</text>
</comment>
<dbReference type="EMBL" id="NWUJ01000014">
    <property type="protein sequence ID" value="PFH31615.1"/>
    <property type="molecule type" value="Genomic_DNA"/>
</dbReference>
<comment type="caution">
    <text evidence="6">Lacks conserved residue(s) required for the propagation of feature annotation.</text>
</comment>
<dbReference type="PRINTS" id="PR02008">
    <property type="entry name" value="RCMTFAMILY"/>
</dbReference>
<feature type="compositionally biased region" description="Low complexity" evidence="7">
    <location>
        <begin position="12"/>
        <end position="23"/>
    </location>
</feature>
<dbReference type="PROSITE" id="PS51686">
    <property type="entry name" value="SAM_MT_RSMB_NOP"/>
    <property type="match status" value="1"/>
</dbReference>
<feature type="domain" description="SAM-dependent MTase RsmB/NOP-type" evidence="8">
    <location>
        <begin position="144"/>
        <end position="548"/>
    </location>
</feature>
<dbReference type="InterPro" id="IPR029063">
    <property type="entry name" value="SAM-dependent_MTases_sf"/>
</dbReference>
<dbReference type="PROSITE" id="PS01153">
    <property type="entry name" value="NOL1_NOP2_SUN"/>
    <property type="match status" value="1"/>
</dbReference>
<feature type="active site" description="Nucleophile" evidence="6">
    <location>
        <position position="410"/>
    </location>
</feature>
<feature type="binding site" evidence="6">
    <location>
        <position position="304"/>
    </location>
    <ligand>
        <name>S-adenosyl-L-methionine</name>
        <dbReference type="ChEBI" id="CHEBI:59789"/>
    </ligand>
</feature>
<protein>
    <submittedName>
        <fullName evidence="9">NOL1/NOP2/sun family protein</fullName>
    </submittedName>
</protein>
<feature type="region of interest" description="Disordered" evidence="7">
    <location>
        <begin position="770"/>
        <end position="791"/>
    </location>
</feature>
<feature type="compositionally biased region" description="Basic and acidic residues" evidence="7">
    <location>
        <begin position="772"/>
        <end position="791"/>
    </location>
</feature>
<dbReference type="STRING" id="94643.A0A2A9M0V9"/>
<dbReference type="GeneID" id="40307641"/>
<evidence type="ECO:0000256" key="6">
    <source>
        <dbReference type="PROSITE-ProRule" id="PRU01023"/>
    </source>
</evidence>
<dbReference type="InterPro" id="IPR001678">
    <property type="entry name" value="MeTrfase_RsmB-F_NOP2_dom"/>
</dbReference>
<evidence type="ECO:0000256" key="4">
    <source>
        <dbReference type="ARBA" id="ARBA00022691"/>
    </source>
</evidence>
<proteinExistence type="inferred from homology"/>
<dbReference type="KEGG" id="bbes:BESB_025890"/>
<dbReference type="VEuPathDB" id="ToxoDB:BESB_025890"/>
<evidence type="ECO:0000256" key="5">
    <source>
        <dbReference type="ARBA" id="ARBA00022884"/>
    </source>
</evidence>
<evidence type="ECO:0000313" key="9">
    <source>
        <dbReference type="EMBL" id="PFH31615.1"/>
    </source>
</evidence>
<evidence type="ECO:0000259" key="8">
    <source>
        <dbReference type="PROSITE" id="PS51686"/>
    </source>
</evidence>
<evidence type="ECO:0000256" key="3">
    <source>
        <dbReference type="ARBA" id="ARBA00022679"/>
    </source>
</evidence>
<feature type="binding site" evidence="6">
    <location>
        <position position="331"/>
    </location>
    <ligand>
        <name>S-adenosyl-L-methionine</name>
        <dbReference type="ChEBI" id="CHEBI:59789"/>
    </ligand>
</feature>
<reference evidence="9 10" key="1">
    <citation type="submission" date="2017-09" db="EMBL/GenBank/DDBJ databases">
        <title>Genome sequencing of Besnoitia besnoiti strain Bb-Ger1.</title>
        <authorList>
            <person name="Schares G."/>
            <person name="Venepally P."/>
            <person name="Lorenzi H.A."/>
        </authorList>
    </citation>
    <scope>NUCLEOTIDE SEQUENCE [LARGE SCALE GENOMIC DNA]</scope>
    <source>
        <strain evidence="9 10">Bb-Ger1</strain>
    </source>
</reference>
<feature type="region of interest" description="Disordered" evidence="7">
    <location>
        <begin position="456"/>
        <end position="486"/>
    </location>
</feature>
<dbReference type="PANTHER" id="PTHR22808:SF1">
    <property type="entry name" value="RNA CYTOSINE-C(5)-METHYLTRANSFERASE NSUN2-RELATED"/>
    <property type="match status" value="1"/>
</dbReference>
<feature type="compositionally biased region" description="Basic and acidic residues" evidence="7">
    <location>
        <begin position="1"/>
        <end position="11"/>
    </location>
</feature>